<dbReference type="EMBL" id="BMAT01001321">
    <property type="protein sequence ID" value="GFR83207.1"/>
    <property type="molecule type" value="Genomic_DNA"/>
</dbReference>
<dbReference type="AlphaFoldDB" id="A0AAV4GCU0"/>
<name>A0AAV4GCU0_9GAST</name>
<evidence type="ECO:0000256" key="1">
    <source>
        <dbReference type="SAM" id="MobiDB-lite"/>
    </source>
</evidence>
<dbReference type="Proteomes" id="UP000762676">
    <property type="component" value="Unassembled WGS sequence"/>
</dbReference>
<comment type="caution">
    <text evidence="2">The sequence shown here is derived from an EMBL/GenBank/DDBJ whole genome shotgun (WGS) entry which is preliminary data.</text>
</comment>
<evidence type="ECO:0000313" key="3">
    <source>
        <dbReference type="Proteomes" id="UP000762676"/>
    </source>
</evidence>
<reference evidence="2 3" key="1">
    <citation type="journal article" date="2021" name="Elife">
        <title>Chloroplast acquisition without the gene transfer in kleptoplastic sea slugs, Plakobranchus ocellatus.</title>
        <authorList>
            <person name="Maeda T."/>
            <person name="Takahashi S."/>
            <person name="Yoshida T."/>
            <person name="Shimamura S."/>
            <person name="Takaki Y."/>
            <person name="Nagai Y."/>
            <person name="Toyoda A."/>
            <person name="Suzuki Y."/>
            <person name="Arimoto A."/>
            <person name="Ishii H."/>
            <person name="Satoh N."/>
            <person name="Nishiyama T."/>
            <person name="Hasebe M."/>
            <person name="Maruyama T."/>
            <person name="Minagawa J."/>
            <person name="Obokata J."/>
            <person name="Shigenobu S."/>
        </authorList>
    </citation>
    <scope>NUCLEOTIDE SEQUENCE [LARGE SCALE GENOMIC DNA]</scope>
</reference>
<feature type="region of interest" description="Disordered" evidence="1">
    <location>
        <begin position="106"/>
        <end position="134"/>
    </location>
</feature>
<proteinExistence type="predicted"/>
<sequence length="185" mass="19912">MSQNITVEPITLVFSRSNRISVKVSTNRNDKYDIADSQYICLSIGPCFSAGDGLPLRHCHHGDYVDHRGAADPCDCSAARCAVPSSRCAFVLAGCEQLYQELRPLAENQPAEKEKRRDPVNSSDGNNEDDDVEADYDVTSASVSPEFLRLCKALSLSVCYAATIGGTGSITGTSTNLVMLGQADE</sequence>
<keyword evidence="3" id="KW-1185">Reference proteome</keyword>
<organism evidence="2 3">
    <name type="scientific">Elysia marginata</name>
    <dbReference type="NCBI Taxonomy" id="1093978"/>
    <lineage>
        <taxon>Eukaryota</taxon>
        <taxon>Metazoa</taxon>
        <taxon>Spiralia</taxon>
        <taxon>Lophotrochozoa</taxon>
        <taxon>Mollusca</taxon>
        <taxon>Gastropoda</taxon>
        <taxon>Heterobranchia</taxon>
        <taxon>Euthyneura</taxon>
        <taxon>Panpulmonata</taxon>
        <taxon>Sacoglossa</taxon>
        <taxon>Placobranchoidea</taxon>
        <taxon>Plakobranchidae</taxon>
        <taxon>Elysia</taxon>
    </lineage>
</organism>
<feature type="compositionally biased region" description="Basic and acidic residues" evidence="1">
    <location>
        <begin position="110"/>
        <end position="119"/>
    </location>
</feature>
<evidence type="ECO:0000313" key="2">
    <source>
        <dbReference type="EMBL" id="GFR83207.1"/>
    </source>
</evidence>
<accession>A0AAV4GCU0</accession>
<gene>
    <name evidence="2" type="ORF">ElyMa_000644600</name>
</gene>
<protein>
    <submittedName>
        <fullName evidence="2">Solute carrier family 13 member 2</fullName>
    </submittedName>
</protein>